<dbReference type="Proteomes" id="UP001265746">
    <property type="component" value="Unassembled WGS sequence"/>
</dbReference>
<evidence type="ECO:0000313" key="2">
    <source>
        <dbReference type="Proteomes" id="UP001265746"/>
    </source>
</evidence>
<comment type="caution">
    <text evidence="1">The sequence shown here is derived from an EMBL/GenBank/DDBJ whole genome shotgun (WGS) entry which is preliminary data.</text>
</comment>
<sequence>MLATAAQRAISATTRVYPPIMPPTTSPTAVRRGFAGVRWVPTIFAMVCIGYGVSAYRRNQIETYLSRTADFERQDLDRRRRTNVLMDAYGDKSSLEDIERAIIAYNNSMK</sequence>
<proteinExistence type="predicted"/>
<dbReference type="EMBL" id="JAUJFL010000001">
    <property type="protein sequence ID" value="KAK2614851.1"/>
    <property type="molecule type" value="Genomic_DNA"/>
</dbReference>
<protein>
    <submittedName>
        <fullName evidence="1">Uncharacterized protein</fullName>
    </submittedName>
</protein>
<organism evidence="1 2">
    <name type="scientific">Phomopsis amygdali</name>
    <name type="common">Fusicoccum amygdali</name>
    <dbReference type="NCBI Taxonomy" id="1214568"/>
    <lineage>
        <taxon>Eukaryota</taxon>
        <taxon>Fungi</taxon>
        <taxon>Dikarya</taxon>
        <taxon>Ascomycota</taxon>
        <taxon>Pezizomycotina</taxon>
        <taxon>Sordariomycetes</taxon>
        <taxon>Sordariomycetidae</taxon>
        <taxon>Diaporthales</taxon>
        <taxon>Diaporthaceae</taxon>
        <taxon>Diaporthe</taxon>
    </lineage>
</organism>
<dbReference type="AlphaFoldDB" id="A0AAD9WAE8"/>
<reference evidence="1" key="1">
    <citation type="submission" date="2023-06" db="EMBL/GenBank/DDBJ databases">
        <authorList>
            <person name="Noh H."/>
        </authorList>
    </citation>
    <scope>NUCLEOTIDE SEQUENCE</scope>
    <source>
        <strain evidence="1">DUCC20226</strain>
    </source>
</reference>
<accession>A0AAD9WAE8</accession>
<name>A0AAD9WAE8_PHOAM</name>
<keyword evidence="2" id="KW-1185">Reference proteome</keyword>
<gene>
    <name evidence="1" type="ORF">N8I77_001647</name>
</gene>
<evidence type="ECO:0000313" key="1">
    <source>
        <dbReference type="EMBL" id="KAK2614851.1"/>
    </source>
</evidence>